<dbReference type="Pfam" id="PF07584">
    <property type="entry name" value="BatA"/>
    <property type="match status" value="1"/>
</dbReference>
<protein>
    <submittedName>
        <fullName evidence="4">VWA domain-containing protein</fullName>
    </submittedName>
</protein>
<dbReference type="PANTHER" id="PTHR37464">
    <property type="entry name" value="BLL2463 PROTEIN"/>
    <property type="match status" value="1"/>
</dbReference>
<dbReference type="SUPFAM" id="SSF53300">
    <property type="entry name" value="vWA-like"/>
    <property type="match status" value="1"/>
</dbReference>
<reference evidence="4 5" key="1">
    <citation type="submission" date="2018-12" db="EMBL/GenBank/DDBJ databases">
        <authorList>
            <person name="Toschakov S.V."/>
        </authorList>
    </citation>
    <scope>NUCLEOTIDE SEQUENCE [LARGE SCALE GENOMIC DNA]</scope>
    <source>
        <strain evidence="4 5">GM2012</strain>
    </source>
</reference>
<dbReference type="Gene3D" id="3.40.50.880">
    <property type="match status" value="1"/>
</dbReference>
<name>A0A432MIW7_9BACT</name>
<gene>
    <name evidence="4" type="ORF">TsocGM_13960</name>
</gene>
<dbReference type="InterPro" id="IPR011933">
    <property type="entry name" value="Double_TM_dom"/>
</dbReference>
<dbReference type="InterPro" id="IPR002035">
    <property type="entry name" value="VWF_A"/>
</dbReference>
<keyword evidence="2" id="KW-0812">Transmembrane</keyword>
<proteinExistence type="predicted"/>
<feature type="transmembrane region" description="Helical" evidence="2">
    <location>
        <begin position="59"/>
        <end position="78"/>
    </location>
</feature>
<dbReference type="Gene3D" id="3.40.50.410">
    <property type="entry name" value="von Willebrand factor, type A domain"/>
    <property type="match status" value="1"/>
</dbReference>
<dbReference type="SUPFAM" id="SSF52317">
    <property type="entry name" value="Class I glutamine amidotransferase-like"/>
    <property type="match status" value="1"/>
</dbReference>
<organism evidence="4 5">
    <name type="scientific">Tautonia sociabilis</name>
    <dbReference type="NCBI Taxonomy" id="2080755"/>
    <lineage>
        <taxon>Bacteria</taxon>
        <taxon>Pseudomonadati</taxon>
        <taxon>Planctomycetota</taxon>
        <taxon>Planctomycetia</taxon>
        <taxon>Isosphaerales</taxon>
        <taxon>Isosphaeraceae</taxon>
        <taxon>Tautonia</taxon>
    </lineage>
</organism>
<feature type="domain" description="VWFA" evidence="3">
    <location>
        <begin position="93"/>
        <end position="280"/>
    </location>
</feature>
<dbReference type="CDD" id="cd00198">
    <property type="entry name" value="vWFA"/>
    <property type="match status" value="1"/>
</dbReference>
<evidence type="ECO:0000256" key="2">
    <source>
        <dbReference type="SAM" id="Phobius"/>
    </source>
</evidence>
<feature type="region of interest" description="Disordered" evidence="1">
    <location>
        <begin position="240"/>
        <end position="262"/>
    </location>
</feature>
<sequence>MSFLTPLYLLGALAVAAPIVVHLIRRSPKGEVLFSSLMFLSPTPPKITRRSRLENWPLLLLRALALILLALAFGRPFLRKEARLEASEAGERRIVVLLDTSASMRRGDLWERAKGLADAAIADARPGDRLALLAFDEETTPVMSLDESDTLDPRRRLAVARARLADLSPSWRSTDLGQALLDAVAAVQDTSDDEEEPPVPRLIILVSDLQRGASLDALGDFEWPSDVVVELKSVADPSGNASLQRLAEPPEPGPGAKGGSGADVLRVRVSNEASSAVERFRLRWAGGGGAPIDVSVPPGESRVVRVEPPEGGSGGALVLEGDAHPFDNTLSIADPPRVEETVLYVGDDATDDPRGLRYYVDRVFDDLPRRSVRVRGVGPGETLAIEAEASVPLIILEGEPDAERVDRLARFARDGGTILAVLTGEGRPRAVEAIVGTDLGEVADAVADPDVMLGQIDFGHPLFSPLSAPQYNDFTSVRFWNYRRLDEEVLGDARVVSRFEGGDPAVVEWPVGRGRVVLFAAGWAPGDGQLARSSKFVPLMAALLDLGGDDRFDATSLIVGDPVPLPEGEGDRAVRTPAGAVVALADQADWFEGTDAPGLYAIESSGGSAPFAVNLDPSESRTDPIELAALEQLGVRSAGREADPAAEAEQLRQLMNAELEGRQKLWRWGIVAAIGILIVETWLAGRLARRRPARAEAMAT</sequence>
<feature type="transmembrane region" description="Helical" evidence="2">
    <location>
        <begin position="6"/>
        <end position="24"/>
    </location>
</feature>
<comment type="caution">
    <text evidence="4">The sequence shown here is derived from an EMBL/GenBank/DDBJ whole genome shotgun (WGS) entry which is preliminary data.</text>
</comment>
<dbReference type="InterPro" id="IPR024163">
    <property type="entry name" value="Aerotolerance_reg_N"/>
</dbReference>
<dbReference type="PANTHER" id="PTHR37464:SF1">
    <property type="entry name" value="BLL2463 PROTEIN"/>
    <property type="match status" value="1"/>
</dbReference>
<keyword evidence="5" id="KW-1185">Reference proteome</keyword>
<reference evidence="4 5" key="2">
    <citation type="submission" date="2019-01" db="EMBL/GenBank/DDBJ databases">
        <title>Tautonia sociabilis, a novel thermotolerant planctomycete of Isosphaeraceae family, isolated from a 4000 m deep subterranean habitat.</title>
        <authorList>
            <person name="Kovaleva O.L."/>
            <person name="Elcheninov A.G."/>
            <person name="Van Heerden E."/>
            <person name="Toshchakov S.V."/>
            <person name="Novikov A."/>
            <person name="Bonch-Osmolovskaya E.A."/>
            <person name="Kublanov I.V."/>
        </authorList>
    </citation>
    <scope>NUCLEOTIDE SEQUENCE [LARGE SCALE GENOMIC DNA]</scope>
    <source>
        <strain evidence="4 5">GM2012</strain>
    </source>
</reference>
<evidence type="ECO:0000313" key="5">
    <source>
        <dbReference type="Proteomes" id="UP000280296"/>
    </source>
</evidence>
<dbReference type="Pfam" id="PF13519">
    <property type="entry name" value="VWA_2"/>
    <property type="match status" value="1"/>
</dbReference>
<dbReference type="Proteomes" id="UP000280296">
    <property type="component" value="Unassembled WGS sequence"/>
</dbReference>
<dbReference type="PROSITE" id="PS50234">
    <property type="entry name" value="VWFA"/>
    <property type="match status" value="1"/>
</dbReference>
<evidence type="ECO:0000313" key="4">
    <source>
        <dbReference type="EMBL" id="RUL87177.1"/>
    </source>
</evidence>
<feature type="transmembrane region" description="Helical" evidence="2">
    <location>
        <begin position="665"/>
        <end position="684"/>
    </location>
</feature>
<dbReference type="AlphaFoldDB" id="A0A432MIW7"/>
<dbReference type="InterPro" id="IPR036465">
    <property type="entry name" value="vWFA_dom_sf"/>
</dbReference>
<accession>A0A432MIW7</accession>
<dbReference type="NCBIfam" id="TIGR02226">
    <property type="entry name" value="two_anch"/>
    <property type="match status" value="1"/>
</dbReference>
<dbReference type="RefSeq" id="WP_126726083.1">
    <property type="nucleotide sequence ID" value="NZ_RYZH01000025.1"/>
</dbReference>
<dbReference type="SMART" id="SM00327">
    <property type="entry name" value="VWA"/>
    <property type="match status" value="1"/>
</dbReference>
<dbReference type="InterPro" id="IPR029062">
    <property type="entry name" value="Class_I_gatase-like"/>
</dbReference>
<dbReference type="EMBL" id="RYZH01000025">
    <property type="protein sequence ID" value="RUL87177.1"/>
    <property type="molecule type" value="Genomic_DNA"/>
</dbReference>
<dbReference type="OrthoDB" id="228877at2"/>
<evidence type="ECO:0000256" key="1">
    <source>
        <dbReference type="SAM" id="MobiDB-lite"/>
    </source>
</evidence>
<keyword evidence="2" id="KW-1133">Transmembrane helix</keyword>
<evidence type="ECO:0000259" key="3">
    <source>
        <dbReference type="PROSITE" id="PS50234"/>
    </source>
</evidence>
<keyword evidence="2" id="KW-0472">Membrane</keyword>